<dbReference type="WBParaSite" id="L893_g32694.t1">
    <property type="protein sequence ID" value="L893_g32694.t1"/>
    <property type="gene ID" value="L893_g32694"/>
</dbReference>
<sequence>MEERDRRKQALVDEYPRPAVPSCVSYKCYRVETLGEARTLSHSNRSTCFSDLCMLSFPPTRSTYVKKLTLRPLMR</sequence>
<dbReference type="Proteomes" id="UP000095287">
    <property type="component" value="Unplaced"/>
</dbReference>
<organism evidence="1 2">
    <name type="scientific">Steinernema glaseri</name>
    <dbReference type="NCBI Taxonomy" id="37863"/>
    <lineage>
        <taxon>Eukaryota</taxon>
        <taxon>Metazoa</taxon>
        <taxon>Ecdysozoa</taxon>
        <taxon>Nematoda</taxon>
        <taxon>Chromadorea</taxon>
        <taxon>Rhabditida</taxon>
        <taxon>Tylenchina</taxon>
        <taxon>Panagrolaimomorpha</taxon>
        <taxon>Strongyloidoidea</taxon>
        <taxon>Steinernematidae</taxon>
        <taxon>Steinernema</taxon>
    </lineage>
</organism>
<reference evidence="2" key="1">
    <citation type="submission" date="2016-11" db="UniProtKB">
        <authorList>
            <consortium name="WormBaseParasite"/>
        </authorList>
    </citation>
    <scope>IDENTIFICATION</scope>
</reference>
<dbReference type="AlphaFoldDB" id="A0A1I8A464"/>
<evidence type="ECO:0000313" key="2">
    <source>
        <dbReference type="WBParaSite" id="L893_g32694.t1"/>
    </source>
</evidence>
<accession>A0A1I8A464</accession>
<evidence type="ECO:0000313" key="1">
    <source>
        <dbReference type="Proteomes" id="UP000095287"/>
    </source>
</evidence>
<proteinExistence type="predicted"/>
<keyword evidence="1" id="KW-1185">Reference proteome</keyword>
<name>A0A1I8A464_9BILA</name>
<protein>
    <submittedName>
        <fullName evidence="2">Uncharacterized protein</fullName>
    </submittedName>
</protein>